<dbReference type="InterPro" id="IPR027961">
    <property type="entry name" value="DUF4442"/>
</dbReference>
<comment type="caution">
    <text evidence="1">The sequence shown here is derived from an EMBL/GenBank/DDBJ whole genome shotgun (WGS) entry which is preliminary data.</text>
</comment>
<accession>A0ABN0JXC7</accession>
<keyword evidence="2" id="KW-1185">Reference proteome</keyword>
<organism evidence="1 2">
    <name type="scientific">Acinetobacter soli NIPH 2899</name>
    <dbReference type="NCBI Taxonomy" id="1217677"/>
    <lineage>
        <taxon>Bacteria</taxon>
        <taxon>Pseudomonadati</taxon>
        <taxon>Pseudomonadota</taxon>
        <taxon>Gammaproteobacteria</taxon>
        <taxon>Moraxellales</taxon>
        <taxon>Moraxellaceae</taxon>
        <taxon>Acinetobacter</taxon>
    </lineage>
</organism>
<dbReference type="Proteomes" id="UP000018433">
    <property type="component" value="Unassembled WGS sequence"/>
</dbReference>
<dbReference type="Gene3D" id="3.10.129.10">
    <property type="entry name" value="Hotdog Thioesterase"/>
    <property type="match status" value="1"/>
</dbReference>
<name>A0ABN0JXC7_9GAMM</name>
<dbReference type="SUPFAM" id="SSF54637">
    <property type="entry name" value="Thioesterase/thiol ester dehydrase-isomerase"/>
    <property type="match status" value="1"/>
</dbReference>
<evidence type="ECO:0008006" key="3">
    <source>
        <dbReference type="Google" id="ProtNLM"/>
    </source>
</evidence>
<dbReference type="InterPro" id="IPR029069">
    <property type="entry name" value="HotDog_dom_sf"/>
</dbReference>
<dbReference type="EMBL" id="APPV01000011">
    <property type="protein sequence ID" value="ENV60236.1"/>
    <property type="molecule type" value="Genomic_DNA"/>
</dbReference>
<sequence>MSHYISSLKAKFLKQSHPHENDVLALFKSLRHIPGGLTVLSKVVSRVAPYFKTVDPVIEHLDTQSCIAHIKKRRSLENHIGTVHVIAICNGLEFVMGVLAEASVPKHLRWLPKGMQVSYLAKADSDIKLTASIAQDWHTGDFEIQVQAHTADGVLVVDGVITLWVTEKNKKGKRTLDDSLT</sequence>
<gene>
    <name evidence="1" type="ORF">F950_02798</name>
</gene>
<evidence type="ECO:0000313" key="2">
    <source>
        <dbReference type="Proteomes" id="UP000018433"/>
    </source>
</evidence>
<proteinExistence type="predicted"/>
<dbReference type="RefSeq" id="WP_004948064.1">
    <property type="nucleotide sequence ID" value="NZ_KB849643.1"/>
</dbReference>
<reference evidence="1 2" key="1">
    <citation type="submission" date="2013-02" db="EMBL/GenBank/DDBJ databases">
        <title>The Genome Sequence of Acinetobacter soli NIPH 2899.</title>
        <authorList>
            <consortium name="The Broad Institute Genome Sequencing Platform"/>
            <consortium name="The Broad Institute Genome Sequencing Center for Infectious Disease"/>
            <person name="Cerqueira G."/>
            <person name="Feldgarden M."/>
            <person name="Courvalin P."/>
            <person name="Perichon B."/>
            <person name="Grillot-Courvalin C."/>
            <person name="Clermont D."/>
            <person name="Rocha E."/>
            <person name="Yoon E.-J."/>
            <person name="Nemec A."/>
            <person name="Walker B."/>
            <person name="Young S.K."/>
            <person name="Zeng Q."/>
            <person name="Gargeya S."/>
            <person name="Fitzgerald M."/>
            <person name="Haas B."/>
            <person name="Abouelleil A."/>
            <person name="Alvarado L."/>
            <person name="Arachchi H.M."/>
            <person name="Berlin A.M."/>
            <person name="Chapman S.B."/>
            <person name="Dewar J."/>
            <person name="Goldberg J."/>
            <person name="Griggs A."/>
            <person name="Gujja S."/>
            <person name="Hansen M."/>
            <person name="Howarth C."/>
            <person name="Imamovic A."/>
            <person name="Larimer J."/>
            <person name="McCowan C."/>
            <person name="Murphy C."/>
            <person name="Neiman D."/>
            <person name="Pearson M."/>
            <person name="Priest M."/>
            <person name="Roberts A."/>
            <person name="Saif S."/>
            <person name="Shea T."/>
            <person name="Sisk P."/>
            <person name="Sykes S."/>
            <person name="Wortman J."/>
            <person name="Nusbaum C."/>
            <person name="Birren B."/>
        </authorList>
    </citation>
    <scope>NUCLEOTIDE SEQUENCE [LARGE SCALE GENOMIC DNA]</scope>
    <source>
        <strain evidence="1 2">NIPH 2899</strain>
    </source>
</reference>
<protein>
    <recommendedName>
        <fullName evidence="3">Thioesterase putative domain-containing protein</fullName>
    </recommendedName>
</protein>
<evidence type="ECO:0000313" key="1">
    <source>
        <dbReference type="EMBL" id="ENV60236.1"/>
    </source>
</evidence>
<dbReference type="Pfam" id="PF14539">
    <property type="entry name" value="DUF4442"/>
    <property type="match status" value="1"/>
</dbReference>